<gene>
    <name evidence="2" type="ORF">CGERO_09535</name>
</gene>
<proteinExistence type="predicted"/>
<dbReference type="AlphaFoldDB" id="A0A3G6J2A8"/>
<feature type="signal peptide" evidence="1">
    <location>
        <begin position="1"/>
        <end position="23"/>
    </location>
</feature>
<dbReference type="Proteomes" id="UP000271587">
    <property type="component" value="Chromosome"/>
</dbReference>
<reference evidence="2 3" key="1">
    <citation type="submission" date="2018-11" db="EMBL/GenBank/DDBJ databases">
        <authorList>
            <person name="Kleinhagauer T."/>
            <person name="Glaeser S.P."/>
            <person name="Spergser J."/>
            <person name="Ruckert C."/>
            <person name="Kaempfer P."/>
            <person name="Busse H.-J."/>
        </authorList>
    </citation>
    <scope>NUCLEOTIDE SEQUENCE [LARGE SCALE GENOMIC DNA]</scope>
    <source>
        <strain evidence="2 3">W8</strain>
    </source>
</reference>
<evidence type="ECO:0008006" key="4">
    <source>
        <dbReference type="Google" id="ProtNLM"/>
    </source>
</evidence>
<evidence type="ECO:0000313" key="3">
    <source>
        <dbReference type="Proteomes" id="UP000271587"/>
    </source>
</evidence>
<name>A0A3G6J2A8_9CORY</name>
<evidence type="ECO:0000256" key="1">
    <source>
        <dbReference type="SAM" id="SignalP"/>
    </source>
</evidence>
<dbReference type="KEGG" id="cgk:CGERO_09535"/>
<feature type="chain" id="PRO_5039451392" description="DUF3551 domain-containing protein" evidence="1">
    <location>
        <begin position="24"/>
        <end position="80"/>
    </location>
</feature>
<keyword evidence="3" id="KW-1185">Reference proteome</keyword>
<keyword evidence="1" id="KW-0732">Signal</keyword>
<evidence type="ECO:0000313" key="2">
    <source>
        <dbReference type="EMBL" id="AZA12195.1"/>
    </source>
</evidence>
<organism evidence="2 3">
    <name type="scientific">Corynebacterium gerontici</name>
    <dbReference type="NCBI Taxonomy" id="2079234"/>
    <lineage>
        <taxon>Bacteria</taxon>
        <taxon>Bacillati</taxon>
        <taxon>Actinomycetota</taxon>
        <taxon>Actinomycetes</taxon>
        <taxon>Mycobacteriales</taxon>
        <taxon>Corynebacteriaceae</taxon>
        <taxon>Corynebacterium</taxon>
    </lineage>
</organism>
<protein>
    <recommendedName>
        <fullName evidence="4">DUF3551 domain-containing protein</fullName>
    </recommendedName>
</protein>
<sequence precursor="true">MERKILLASGLMSAILAATGASSATAIQLAPQKICAYENNGRCTDWYPNVYTCHNIANKPGVTDYQLRACFAWSAYGSRG</sequence>
<accession>A0A3G6J2A8</accession>
<dbReference type="EMBL" id="CP033897">
    <property type="protein sequence ID" value="AZA12195.1"/>
    <property type="molecule type" value="Genomic_DNA"/>
</dbReference>